<dbReference type="GO" id="GO:0048509">
    <property type="term" value="P:regulation of meristem development"/>
    <property type="evidence" value="ECO:0007669"/>
    <property type="project" value="UniProtKB-ARBA"/>
</dbReference>
<dbReference type="SMART" id="SM01079">
    <property type="entry name" value="CHASE"/>
    <property type="match status" value="1"/>
</dbReference>
<feature type="domain" description="Histidine kinase" evidence="19">
    <location>
        <begin position="488"/>
        <end position="754"/>
    </location>
</feature>
<dbReference type="InterPro" id="IPR004358">
    <property type="entry name" value="Sig_transdc_His_kin-like_C"/>
</dbReference>
<dbReference type="FunFam" id="1.10.287.130:FF:000015">
    <property type="entry name" value="Histidine kinase 4"/>
    <property type="match status" value="1"/>
</dbReference>
<dbReference type="GO" id="GO:0080117">
    <property type="term" value="P:secondary growth"/>
    <property type="evidence" value="ECO:0007669"/>
    <property type="project" value="UniProtKB-ARBA"/>
</dbReference>
<sequence length="1253" mass="139684">MSMSHPHLQASSSSTTKLATSTITFIPYVNLLGLLWWMSVFHVFGFGLKVGHLLWMLCCWIVSVISMNWYLTGGIVTDTKAGLLGEAANMCLKWWEKIPMNICKIRYHYYQYIGSKRVRKRWWKGLLFTWVVGWTIGSLWILWYMSSQASEKRKETLASMCDERARMLQDQFNVSMNHIQAMSILISTFHHGKYPSAIDQKTFARYTERTAFERPLTSGVAYAARVLHLEKEQFEKQQGWTIKRMDTLEQNQVHKNDYAPEALEPSPVQEEYAPVIFAQDTVRHIISYDMLTGKEDRQNVLRARESGKGVLTAPFRLLKTNRLGVILTFAVYKRDLPSNATPNERIQATDGYLGGIFHIESLVEKLLQQLASKQTILVNVYDTTNQSHPISMYGSNVSDDGLQHISSLSFGDPLRNHEMRCRFKHKPPWPWLAITTSFGILVIAFLVGYIFHATVNRIAKVEDDFRKMMELKKQAEAADVAKSQFLATVSHEIRTPMNGVLGMLHMLMDTNLDVTQLDYVRTAQGSGKALVSLINEVLDQAKIDSGKLELEALRFDLRAILDDVLSLFSGKSQEKGVELAVYISDQVPDMLIGDPGRFRQIITNLIGNSIKFTEKGHIFVTVHLVEELIGSIDVETESSSKNTLSGFPVADRRRSWGGFRCFGQDGSTNQFSSSDLINIIVSVEDTGVGIPLEAQSRVFTPFMQVGPSISRTHGGTGIGLSISKCLVGLMKGEIGFVSIPKIGSTFTFTAVFTNVSSNSNELTIQQMNSLSNAASSEFNGMTALVVDQRPVRAKMSRYHIQRLGICVEVVSDLNQGLSSIISGNTTINMVLVEQEVWDKDSSTSALFVNNLRKIDGQVPLKLFILTNSISSCRISSATSGVSTPTVIMKPLRASMLAASLQRAMGVGNKGNLRNGDLPSLSLRNLLLGRKILIIDDNNVNLRVAAGALKKYGAEVVCADSGKKAISLLTPPHHFDACFMDIQMPEMDGFEATRRIRNMECNISNHIQHGEVSAEDYENIQAWHVPILAMTADVIQATHEECTRCGMDGYVSKPFEAEQLYREVSPVPSNKFHSRVSSAARRSGAAAMDPDALSKAFVEHYYTLFDANRGALANLYQETSMLTFEGQKIQGSQSIVAKLTSLPFQQCQHSITTVDCQPSGPAGGMLVFVSGNLQLAGEQHALKFSQPRVLMQVSLCGLLAEMDICSFEYSDFMFHLMPTQQGSFYVLNDIFRFPFQQVMLGRNGQKFWITGRTA</sequence>
<dbReference type="PANTHER" id="PTHR43719">
    <property type="entry name" value="TWO-COMPONENT HISTIDINE KINASE"/>
    <property type="match status" value="1"/>
</dbReference>
<comment type="subcellular location">
    <subcellularLocation>
        <location evidence="4">Cytoplasm</location>
    </subcellularLocation>
    <subcellularLocation>
        <location evidence="3">Endoplasmic reticulum membrane</location>
        <topology evidence="3">Multi-pass membrane protein</topology>
    </subcellularLocation>
    <subcellularLocation>
        <location evidence="2">Nucleus envelope</location>
    </subcellularLocation>
</comment>
<evidence type="ECO:0000256" key="4">
    <source>
        <dbReference type="ARBA" id="ARBA00004496"/>
    </source>
</evidence>
<keyword evidence="13 18" id="KW-0472">Membrane</keyword>
<evidence type="ECO:0000256" key="10">
    <source>
        <dbReference type="ARBA" id="ARBA00022777"/>
    </source>
</evidence>
<proteinExistence type="predicted"/>
<dbReference type="FunFam" id="3.40.50.2300:FF:000137">
    <property type="entry name" value="Histidine kinase 3"/>
    <property type="match status" value="1"/>
</dbReference>
<dbReference type="EMBL" id="RDQH01000339">
    <property type="protein sequence ID" value="RXH79915.1"/>
    <property type="molecule type" value="Genomic_DNA"/>
</dbReference>
<evidence type="ECO:0000256" key="17">
    <source>
        <dbReference type="PROSITE-ProRule" id="PRU00169"/>
    </source>
</evidence>
<feature type="transmembrane region" description="Helical" evidence="18">
    <location>
        <begin position="53"/>
        <end position="71"/>
    </location>
</feature>
<dbReference type="PANTHER" id="PTHR43719:SF73">
    <property type="entry name" value="HISTIDINE KINASE 3"/>
    <property type="match status" value="1"/>
</dbReference>
<organism evidence="23 24">
    <name type="scientific">Malus domestica</name>
    <name type="common">Apple</name>
    <name type="synonym">Pyrus malus</name>
    <dbReference type="NCBI Taxonomy" id="3750"/>
    <lineage>
        <taxon>Eukaryota</taxon>
        <taxon>Viridiplantae</taxon>
        <taxon>Streptophyta</taxon>
        <taxon>Embryophyta</taxon>
        <taxon>Tracheophyta</taxon>
        <taxon>Spermatophyta</taxon>
        <taxon>Magnoliopsida</taxon>
        <taxon>eudicotyledons</taxon>
        <taxon>Gunneridae</taxon>
        <taxon>Pentapetalae</taxon>
        <taxon>rosids</taxon>
        <taxon>fabids</taxon>
        <taxon>Rosales</taxon>
        <taxon>Rosaceae</taxon>
        <taxon>Amygdaloideae</taxon>
        <taxon>Maleae</taxon>
        <taxon>Malus</taxon>
    </lineage>
</organism>
<evidence type="ECO:0000256" key="16">
    <source>
        <dbReference type="ARBA" id="ARBA00062736"/>
    </source>
</evidence>
<evidence type="ECO:0000313" key="24">
    <source>
        <dbReference type="Proteomes" id="UP000290289"/>
    </source>
</evidence>
<evidence type="ECO:0000256" key="14">
    <source>
        <dbReference type="ARBA" id="ARBA00023170"/>
    </source>
</evidence>
<comment type="caution">
    <text evidence="17">Lacks conserved residue(s) required for the propagation of feature annotation.</text>
</comment>
<dbReference type="InterPro" id="IPR001789">
    <property type="entry name" value="Sig_transdc_resp-reg_receiver"/>
</dbReference>
<feature type="domain" description="Response regulatory" evidence="20">
    <location>
        <begin position="782"/>
        <end position="904"/>
    </location>
</feature>
<dbReference type="GO" id="GO:0071215">
    <property type="term" value="P:cellular response to abscisic acid stimulus"/>
    <property type="evidence" value="ECO:0007669"/>
    <property type="project" value="UniProtKB-ARBA"/>
</dbReference>
<keyword evidence="6" id="KW-0963">Cytoplasm</keyword>
<dbReference type="InterPro" id="IPR018222">
    <property type="entry name" value="Nuclear_transport_factor_2_euk"/>
</dbReference>
<dbReference type="GO" id="GO:0010271">
    <property type="term" value="P:regulation of chlorophyll catabolic process"/>
    <property type="evidence" value="ECO:0007669"/>
    <property type="project" value="UniProtKB-ARBA"/>
</dbReference>
<keyword evidence="24" id="KW-1185">Reference proteome</keyword>
<dbReference type="CDD" id="cd16922">
    <property type="entry name" value="HATPase_EvgS-ArcB-TorS-like"/>
    <property type="match status" value="1"/>
</dbReference>
<evidence type="ECO:0000259" key="21">
    <source>
        <dbReference type="PROSITE" id="PS50177"/>
    </source>
</evidence>
<dbReference type="FunFam" id="3.30.450.350:FF:000001">
    <property type="entry name" value="Histidine kinase 4"/>
    <property type="match status" value="1"/>
</dbReference>
<accession>A0A498ICZ8</accession>
<dbReference type="GO" id="GO:0034757">
    <property type="term" value="P:negative regulation of iron ion transport"/>
    <property type="evidence" value="ECO:0007669"/>
    <property type="project" value="UniProtKB-ARBA"/>
</dbReference>
<evidence type="ECO:0000259" key="20">
    <source>
        <dbReference type="PROSITE" id="PS50110"/>
    </source>
</evidence>
<feature type="domain" description="CHASE" evidence="22">
    <location>
        <begin position="194"/>
        <end position="420"/>
    </location>
</feature>
<dbReference type="InterPro" id="IPR006189">
    <property type="entry name" value="CHASE_dom"/>
</dbReference>
<dbReference type="GO" id="GO:0005789">
    <property type="term" value="C:endoplasmic reticulum membrane"/>
    <property type="evidence" value="ECO:0007669"/>
    <property type="project" value="UniProtKB-SubCell"/>
</dbReference>
<dbReference type="InterPro" id="IPR036890">
    <property type="entry name" value="HATPase_C_sf"/>
</dbReference>
<dbReference type="PROSITE" id="PS50110">
    <property type="entry name" value="RESPONSE_REGULATORY"/>
    <property type="match status" value="2"/>
</dbReference>
<dbReference type="Proteomes" id="UP000290289">
    <property type="component" value="Chromosome 13"/>
</dbReference>
<dbReference type="SMART" id="SM00448">
    <property type="entry name" value="REC"/>
    <property type="match status" value="1"/>
</dbReference>
<dbReference type="Gene3D" id="3.30.565.10">
    <property type="entry name" value="Histidine kinase-like ATPase, C-terminal domain"/>
    <property type="match status" value="1"/>
</dbReference>
<dbReference type="PROSITE" id="PS50839">
    <property type="entry name" value="CHASE"/>
    <property type="match status" value="1"/>
</dbReference>
<dbReference type="Gene3D" id="1.10.287.130">
    <property type="match status" value="1"/>
</dbReference>
<dbReference type="SMART" id="SM00388">
    <property type="entry name" value="HisKA"/>
    <property type="match status" value="1"/>
</dbReference>
<dbReference type="GO" id="GO:0000155">
    <property type="term" value="F:phosphorelay sensor kinase activity"/>
    <property type="evidence" value="ECO:0007669"/>
    <property type="project" value="InterPro"/>
</dbReference>
<keyword evidence="12 18" id="KW-1133">Transmembrane helix</keyword>
<dbReference type="CDD" id="cd00082">
    <property type="entry name" value="HisKA"/>
    <property type="match status" value="1"/>
</dbReference>
<keyword evidence="9 18" id="KW-0812">Transmembrane</keyword>
<dbReference type="GO" id="GO:0009909">
    <property type="term" value="P:regulation of flower development"/>
    <property type="evidence" value="ECO:0007669"/>
    <property type="project" value="UniProtKB-ARBA"/>
</dbReference>
<evidence type="ECO:0000256" key="7">
    <source>
        <dbReference type="ARBA" id="ARBA00022553"/>
    </source>
</evidence>
<keyword evidence="11" id="KW-0256">Endoplasmic reticulum</keyword>
<dbReference type="AlphaFoldDB" id="A0A498ICZ8"/>
<comment type="caution">
    <text evidence="23">The sequence shown here is derived from an EMBL/GenBank/DDBJ whole genome shotgun (WGS) entry which is preliminary data.</text>
</comment>
<dbReference type="Gene3D" id="3.40.50.2300">
    <property type="match status" value="1"/>
</dbReference>
<dbReference type="STRING" id="3750.A0A498ICZ8"/>
<keyword evidence="14" id="KW-0675">Receptor</keyword>
<dbReference type="Pfam" id="PF02136">
    <property type="entry name" value="NTF2"/>
    <property type="match status" value="1"/>
</dbReference>
<dbReference type="GO" id="GO:0043424">
    <property type="term" value="F:protein histidine kinase binding"/>
    <property type="evidence" value="ECO:0007669"/>
    <property type="project" value="UniProtKB-ARBA"/>
</dbReference>
<dbReference type="GO" id="GO:0010087">
    <property type="term" value="P:phloem or xylem histogenesis"/>
    <property type="evidence" value="ECO:0007669"/>
    <property type="project" value="UniProtKB-ARBA"/>
</dbReference>
<dbReference type="InterPro" id="IPR005467">
    <property type="entry name" value="His_kinase_dom"/>
</dbReference>
<comment type="subunit">
    <text evidence="16">Interacts with RAN1.</text>
</comment>
<feature type="transmembrane region" description="Helical" evidence="18">
    <location>
        <begin position="25"/>
        <end position="46"/>
    </location>
</feature>
<feature type="domain" description="NTF2" evidence="21">
    <location>
        <begin position="1092"/>
        <end position="1232"/>
    </location>
</feature>
<dbReference type="GO" id="GO:0006606">
    <property type="term" value="P:protein import into nucleus"/>
    <property type="evidence" value="ECO:0007669"/>
    <property type="project" value="UniProtKB-ARBA"/>
</dbReference>
<dbReference type="Pfam" id="PF00512">
    <property type="entry name" value="HisKA"/>
    <property type="match status" value="1"/>
</dbReference>
<dbReference type="InterPro" id="IPR056839">
    <property type="entry name" value="Receiver_AHK4/CRE1_1st"/>
</dbReference>
<evidence type="ECO:0000256" key="11">
    <source>
        <dbReference type="ARBA" id="ARBA00022824"/>
    </source>
</evidence>
<dbReference type="InterPro" id="IPR003661">
    <property type="entry name" value="HisK_dim/P_dom"/>
</dbReference>
<dbReference type="Gene3D" id="6.10.250.1190">
    <property type="match status" value="1"/>
</dbReference>
<evidence type="ECO:0000256" key="1">
    <source>
        <dbReference type="ARBA" id="ARBA00000085"/>
    </source>
</evidence>
<dbReference type="GO" id="GO:0009884">
    <property type="term" value="F:cytokinin receptor activity"/>
    <property type="evidence" value="ECO:0007669"/>
    <property type="project" value="UniProtKB-ARBA"/>
</dbReference>
<dbReference type="EC" id="2.7.13.3" evidence="5"/>
<dbReference type="Pfam" id="PF03924">
    <property type="entry name" value="CHASE"/>
    <property type="match status" value="1"/>
</dbReference>
<evidence type="ECO:0000256" key="6">
    <source>
        <dbReference type="ARBA" id="ARBA00022490"/>
    </source>
</evidence>
<dbReference type="SUPFAM" id="SSF54427">
    <property type="entry name" value="NTF2-like"/>
    <property type="match status" value="1"/>
</dbReference>
<reference evidence="23 24" key="1">
    <citation type="submission" date="2018-10" db="EMBL/GenBank/DDBJ databases">
        <title>A high-quality apple genome assembly.</title>
        <authorList>
            <person name="Hu J."/>
        </authorList>
    </citation>
    <scope>NUCLEOTIDE SEQUENCE [LARGE SCALE GENOMIC DNA]</scope>
    <source>
        <strain evidence="24">cv. HFTH1</strain>
        <tissue evidence="23">Young leaf</tissue>
    </source>
</reference>
<dbReference type="SMART" id="SM00387">
    <property type="entry name" value="HATPase_c"/>
    <property type="match status" value="1"/>
</dbReference>
<evidence type="ECO:0000256" key="12">
    <source>
        <dbReference type="ARBA" id="ARBA00022989"/>
    </source>
</evidence>
<dbReference type="SUPFAM" id="SSF52172">
    <property type="entry name" value="CheY-like"/>
    <property type="match status" value="2"/>
</dbReference>
<evidence type="ECO:0000259" key="22">
    <source>
        <dbReference type="PROSITE" id="PS50839"/>
    </source>
</evidence>
<evidence type="ECO:0000256" key="2">
    <source>
        <dbReference type="ARBA" id="ARBA00004259"/>
    </source>
</evidence>
<dbReference type="CDD" id="cd17546">
    <property type="entry name" value="REC_hyHK_CKI1_RcsC-like"/>
    <property type="match status" value="1"/>
</dbReference>
<dbReference type="InterPro" id="IPR000836">
    <property type="entry name" value="PRTase_dom"/>
</dbReference>
<dbReference type="InterPro" id="IPR050956">
    <property type="entry name" value="2C_system_His_kinase"/>
</dbReference>
<dbReference type="InterPro" id="IPR036097">
    <property type="entry name" value="HisK_dim/P_sf"/>
</dbReference>
<keyword evidence="8" id="KW-0808">Transferase</keyword>
<dbReference type="PROSITE" id="PS50109">
    <property type="entry name" value="HIS_KIN"/>
    <property type="match status" value="1"/>
</dbReference>
<evidence type="ECO:0000256" key="5">
    <source>
        <dbReference type="ARBA" id="ARBA00012438"/>
    </source>
</evidence>
<feature type="domain" description="Response regulatory" evidence="20">
    <location>
        <begin position="930"/>
        <end position="1067"/>
    </location>
</feature>
<evidence type="ECO:0000256" key="8">
    <source>
        <dbReference type="ARBA" id="ARBA00022679"/>
    </source>
</evidence>
<feature type="transmembrane region" description="Helical" evidence="18">
    <location>
        <begin position="127"/>
        <end position="145"/>
    </location>
</feature>
<dbReference type="Gene3D" id="3.30.450.350">
    <property type="entry name" value="CHASE domain"/>
    <property type="match status" value="1"/>
</dbReference>
<evidence type="ECO:0000259" key="19">
    <source>
        <dbReference type="PROSITE" id="PS50109"/>
    </source>
</evidence>
<dbReference type="InterPro" id="IPR011006">
    <property type="entry name" value="CheY-like_superfamily"/>
</dbReference>
<evidence type="ECO:0000256" key="15">
    <source>
        <dbReference type="ARBA" id="ARBA00058161"/>
    </source>
</evidence>
<dbReference type="PRINTS" id="PR00344">
    <property type="entry name" value="BCTRLSENSOR"/>
</dbReference>
<gene>
    <name evidence="23" type="ORF">DVH24_041062</name>
</gene>
<dbReference type="GO" id="GO:0005635">
    <property type="term" value="C:nuclear envelope"/>
    <property type="evidence" value="ECO:0007669"/>
    <property type="project" value="UniProtKB-SubCell"/>
</dbReference>
<name>A0A498ICZ8_MALDO</name>
<dbReference type="SUPFAM" id="SSF55874">
    <property type="entry name" value="ATPase domain of HSP90 chaperone/DNA topoisomerase II/histidine kinase"/>
    <property type="match status" value="1"/>
</dbReference>
<feature type="transmembrane region" description="Helical" evidence="18">
    <location>
        <begin position="429"/>
        <end position="451"/>
    </location>
</feature>
<evidence type="ECO:0000313" key="23">
    <source>
        <dbReference type="EMBL" id="RXH79915.1"/>
    </source>
</evidence>
<dbReference type="Pfam" id="PF00072">
    <property type="entry name" value="Response_reg"/>
    <property type="match status" value="1"/>
</dbReference>
<dbReference type="InterPro" id="IPR032710">
    <property type="entry name" value="NTF2-like_dom_sf"/>
</dbReference>
<evidence type="ECO:0000256" key="3">
    <source>
        <dbReference type="ARBA" id="ARBA00004477"/>
    </source>
</evidence>
<keyword evidence="10" id="KW-0418">Kinase</keyword>
<dbReference type="InterPro" id="IPR042240">
    <property type="entry name" value="CHASE_sf"/>
</dbReference>
<dbReference type="SUPFAM" id="SSF47384">
    <property type="entry name" value="Homodimeric domain of signal transducing histidine kinase"/>
    <property type="match status" value="1"/>
</dbReference>
<evidence type="ECO:0000256" key="9">
    <source>
        <dbReference type="ARBA" id="ARBA00022692"/>
    </source>
</evidence>
<dbReference type="Gene3D" id="3.10.450.50">
    <property type="match status" value="1"/>
</dbReference>
<keyword evidence="7 17" id="KW-0597">Phosphoprotein</keyword>
<evidence type="ECO:0000256" key="18">
    <source>
        <dbReference type="SAM" id="Phobius"/>
    </source>
</evidence>
<comment type="function">
    <text evidence="15">Facilitates protein transport into the nucleus. Interacts with various nucleoporins and with Ran-GDP. Could be part of a multicomponent system of cytosolic factors that assemble at the pore complex during nuclear import.</text>
</comment>
<dbReference type="InterPro" id="IPR002075">
    <property type="entry name" value="NTF2_dom"/>
</dbReference>
<dbReference type="CDD" id="cd00780">
    <property type="entry name" value="NTF2"/>
    <property type="match status" value="1"/>
</dbReference>
<dbReference type="GO" id="GO:0070417">
    <property type="term" value="P:cellular response to cold"/>
    <property type="evidence" value="ECO:0007669"/>
    <property type="project" value="UniProtKB-ARBA"/>
</dbReference>
<dbReference type="GO" id="GO:0009651">
    <property type="term" value="P:response to salt stress"/>
    <property type="evidence" value="ECO:0007669"/>
    <property type="project" value="UniProtKB-ARBA"/>
</dbReference>
<dbReference type="CDD" id="cd06223">
    <property type="entry name" value="PRTases_typeI"/>
    <property type="match status" value="1"/>
</dbReference>
<evidence type="ECO:0000256" key="13">
    <source>
        <dbReference type="ARBA" id="ARBA00023136"/>
    </source>
</evidence>
<comment type="catalytic activity">
    <reaction evidence="1">
        <text>ATP + protein L-histidine = ADP + protein N-phospho-L-histidine.</text>
        <dbReference type="EC" id="2.7.13.3"/>
    </reaction>
</comment>
<dbReference type="InterPro" id="IPR003594">
    <property type="entry name" value="HATPase_dom"/>
</dbReference>
<dbReference type="Pfam" id="PF24896">
    <property type="entry name" value="Receiver_CRE1"/>
    <property type="match status" value="1"/>
</dbReference>
<dbReference type="PROSITE" id="PS50177">
    <property type="entry name" value="NTF2_DOMAIN"/>
    <property type="match status" value="1"/>
</dbReference>
<dbReference type="FunFam" id="3.10.450.50:FF:000005">
    <property type="entry name" value="Nuclear transport factor 2"/>
    <property type="match status" value="1"/>
</dbReference>
<dbReference type="GO" id="GO:0009414">
    <property type="term" value="P:response to water deprivation"/>
    <property type="evidence" value="ECO:0007669"/>
    <property type="project" value="UniProtKB-ARBA"/>
</dbReference>
<dbReference type="Pfam" id="PF02518">
    <property type="entry name" value="HATPase_c"/>
    <property type="match status" value="1"/>
</dbReference>
<dbReference type="GO" id="GO:0010029">
    <property type="term" value="P:regulation of seed germination"/>
    <property type="evidence" value="ECO:0007669"/>
    <property type="project" value="UniProtKB-ARBA"/>
</dbReference>
<feature type="modified residue" description="4-aspartylphosphate" evidence="17">
    <location>
        <position position="980"/>
    </location>
</feature>
<protein>
    <recommendedName>
        <fullName evidence="5">histidine kinase</fullName>
        <ecNumber evidence="5">2.7.13.3</ecNumber>
    </recommendedName>
</protein>